<dbReference type="Proteomes" id="UP000623269">
    <property type="component" value="Unassembled WGS sequence"/>
</dbReference>
<dbReference type="PANTHER" id="PTHR43479">
    <property type="entry name" value="ACREF/ENVCD OPERON REPRESSOR-RELATED"/>
    <property type="match status" value="1"/>
</dbReference>
<name>A0A8J7H4G1_9FIRM</name>
<organism evidence="4 5">
    <name type="scientific">Mobilitalea sibirica</name>
    <dbReference type="NCBI Taxonomy" id="1462919"/>
    <lineage>
        <taxon>Bacteria</taxon>
        <taxon>Bacillati</taxon>
        <taxon>Bacillota</taxon>
        <taxon>Clostridia</taxon>
        <taxon>Lachnospirales</taxon>
        <taxon>Lachnospiraceae</taxon>
        <taxon>Mobilitalea</taxon>
    </lineage>
</organism>
<keyword evidence="5" id="KW-1185">Reference proteome</keyword>
<sequence length="195" mass="22951">MPKKFTEAEKEYIVKRLKEEAMKCLVTYGVKKTTVDELVKRVNIPKGTFYLFYPSKELLLYDAINDLHEEMHEQFLNEISKFKNGFHAEDLAELLFRLYKQFDETGLMPIVMNGDLDYLIRKLPEDVVKEHLSYDDFSVKQLFSFLSLEEKDITLISGGLRAVFLTLLFKREIGEQIYDDVIRMMIKGIVLQFLD</sequence>
<dbReference type="InterPro" id="IPR050624">
    <property type="entry name" value="HTH-type_Tx_Regulator"/>
</dbReference>
<gene>
    <name evidence="4" type="ORF">I5677_15610</name>
</gene>
<dbReference type="Gene3D" id="1.10.357.10">
    <property type="entry name" value="Tetracycline Repressor, domain 2"/>
    <property type="match status" value="1"/>
</dbReference>
<proteinExistence type="predicted"/>
<dbReference type="PROSITE" id="PS50977">
    <property type="entry name" value="HTH_TETR_2"/>
    <property type="match status" value="1"/>
</dbReference>
<keyword evidence="1 2" id="KW-0238">DNA-binding</keyword>
<dbReference type="PANTHER" id="PTHR43479:SF11">
    <property type="entry name" value="ACREF_ENVCD OPERON REPRESSOR-RELATED"/>
    <property type="match status" value="1"/>
</dbReference>
<dbReference type="Pfam" id="PF00440">
    <property type="entry name" value="TetR_N"/>
    <property type="match status" value="1"/>
</dbReference>
<dbReference type="EMBL" id="JAEAGR010000020">
    <property type="protein sequence ID" value="MBH1942328.1"/>
    <property type="molecule type" value="Genomic_DNA"/>
</dbReference>
<dbReference type="SUPFAM" id="SSF46689">
    <property type="entry name" value="Homeodomain-like"/>
    <property type="match status" value="1"/>
</dbReference>
<feature type="domain" description="HTH tetR-type" evidence="3">
    <location>
        <begin position="11"/>
        <end position="71"/>
    </location>
</feature>
<dbReference type="InterPro" id="IPR001647">
    <property type="entry name" value="HTH_TetR"/>
</dbReference>
<dbReference type="RefSeq" id="WP_197662581.1">
    <property type="nucleotide sequence ID" value="NZ_JAEAGR010000020.1"/>
</dbReference>
<evidence type="ECO:0000259" key="3">
    <source>
        <dbReference type="PROSITE" id="PS50977"/>
    </source>
</evidence>
<dbReference type="InterPro" id="IPR009057">
    <property type="entry name" value="Homeodomain-like_sf"/>
</dbReference>
<evidence type="ECO:0000313" key="4">
    <source>
        <dbReference type="EMBL" id="MBH1942328.1"/>
    </source>
</evidence>
<dbReference type="GO" id="GO:0003677">
    <property type="term" value="F:DNA binding"/>
    <property type="evidence" value="ECO:0007669"/>
    <property type="project" value="UniProtKB-UniRule"/>
</dbReference>
<evidence type="ECO:0000313" key="5">
    <source>
        <dbReference type="Proteomes" id="UP000623269"/>
    </source>
</evidence>
<feature type="DNA-binding region" description="H-T-H motif" evidence="2">
    <location>
        <begin position="34"/>
        <end position="53"/>
    </location>
</feature>
<dbReference type="AlphaFoldDB" id="A0A8J7H4G1"/>
<protein>
    <submittedName>
        <fullName evidence="4">TetR/AcrR family transcriptional regulator</fullName>
    </submittedName>
</protein>
<comment type="caution">
    <text evidence="4">The sequence shown here is derived from an EMBL/GenBank/DDBJ whole genome shotgun (WGS) entry which is preliminary data.</text>
</comment>
<evidence type="ECO:0000256" key="2">
    <source>
        <dbReference type="PROSITE-ProRule" id="PRU00335"/>
    </source>
</evidence>
<evidence type="ECO:0000256" key="1">
    <source>
        <dbReference type="ARBA" id="ARBA00023125"/>
    </source>
</evidence>
<accession>A0A8J7H4G1</accession>
<reference evidence="4" key="1">
    <citation type="submission" date="2020-12" db="EMBL/GenBank/DDBJ databases">
        <title>M. sibirica DSM 26468T genome.</title>
        <authorList>
            <person name="Thieme N."/>
            <person name="Rettenmaier R."/>
            <person name="Zverlov V."/>
            <person name="Liebl W."/>
        </authorList>
    </citation>
    <scope>NUCLEOTIDE SEQUENCE</scope>
    <source>
        <strain evidence="4">DSM 26468</strain>
    </source>
</reference>